<comment type="subcellular location">
    <subcellularLocation>
        <location evidence="1">Nucleus speckle</location>
    </subcellularLocation>
</comment>
<feature type="domain" description="RRM" evidence="12">
    <location>
        <begin position="68"/>
        <end position="139"/>
    </location>
</feature>
<dbReference type="AlphaFoldDB" id="A0AAN9IIK4"/>
<evidence type="ECO:0000256" key="6">
    <source>
        <dbReference type="ARBA" id="ARBA00022884"/>
    </source>
</evidence>
<keyword evidence="5" id="KW-0677">Repeat</keyword>
<dbReference type="GO" id="GO:0008380">
    <property type="term" value="P:RNA splicing"/>
    <property type="evidence" value="ECO:0007669"/>
    <property type="project" value="UniProtKB-KW"/>
</dbReference>
<evidence type="ECO:0000256" key="1">
    <source>
        <dbReference type="ARBA" id="ARBA00004324"/>
    </source>
</evidence>
<keyword evidence="8" id="KW-0539">Nucleus</keyword>
<evidence type="ECO:0000313" key="14">
    <source>
        <dbReference type="Proteomes" id="UP001359559"/>
    </source>
</evidence>
<evidence type="ECO:0000256" key="4">
    <source>
        <dbReference type="ARBA" id="ARBA00022728"/>
    </source>
</evidence>
<keyword evidence="2" id="KW-0597">Phosphoprotein</keyword>
<evidence type="ECO:0000256" key="8">
    <source>
        <dbReference type="ARBA" id="ARBA00023242"/>
    </source>
</evidence>
<feature type="compositionally biased region" description="Basic and acidic residues" evidence="11">
    <location>
        <begin position="242"/>
        <end position="268"/>
    </location>
</feature>
<dbReference type="FunFam" id="3.30.70.330:FF:000299">
    <property type="entry name" value="Serine/arginine-rich splicing factor RS31"/>
    <property type="match status" value="1"/>
</dbReference>
<evidence type="ECO:0000256" key="9">
    <source>
        <dbReference type="ARBA" id="ARBA00061587"/>
    </source>
</evidence>
<feature type="compositionally biased region" description="Polar residues" evidence="11">
    <location>
        <begin position="283"/>
        <end position="293"/>
    </location>
</feature>
<dbReference type="GO" id="GO:0006397">
    <property type="term" value="P:mRNA processing"/>
    <property type="evidence" value="ECO:0007669"/>
    <property type="project" value="UniProtKB-KW"/>
</dbReference>
<keyword evidence="3" id="KW-0507">mRNA processing</keyword>
<dbReference type="GO" id="GO:0016607">
    <property type="term" value="C:nuclear speck"/>
    <property type="evidence" value="ECO:0007669"/>
    <property type="project" value="UniProtKB-SubCell"/>
</dbReference>
<dbReference type="GO" id="GO:0003723">
    <property type="term" value="F:RNA binding"/>
    <property type="evidence" value="ECO:0007669"/>
    <property type="project" value="UniProtKB-UniRule"/>
</dbReference>
<dbReference type="GO" id="GO:0005681">
    <property type="term" value="C:spliceosomal complex"/>
    <property type="evidence" value="ECO:0007669"/>
    <property type="project" value="UniProtKB-KW"/>
</dbReference>
<evidence type="ECO:0000256" key="5">
    <source>
        <dbReference type="ARBA" id="ARBA00022737"/>
    </source>
</evidence>
<evidence type="ECO:0000256" key="2">
    <source>
        <dbReference type="ARBA" id="ARBA00022553"/>
    </source>
</evidence>
<keyword evidence="7" id="KW-0508">mRNA splicing</keyword>
<feature type="region of interest" description="Disordered" evidence="11">
    <location>
        <begin position="141"/>
        <end position="361"/>
    </location>
</feature>
<evidence type="ECO:0000256" key="10">
    <source>
        <dbReference type="PROSITE-ProRule" id="PRU00176"/>
    </source>
</evidence>
<evidence type="ECO:0000313" key="13">
    <source>
        <dbReference type="EMBL" id="KAK7279999.1"/>
    </source>
</evidence>
<dbReference type="PROSITE" id="PS50102">
    <property type="entry name" value="RRM"/>
    <property type="match status" value="1"/>
</dbReference>
<dbReference type="SUPFAM" id="SSF54928">
    <property type="entry name" value="RNA-binding domain, RBD"/>
    <property type="match status" value="1"/>
</dbReference>
<dbReference type="InterPro" id="IPR012677">
    <property type="entry name" value="Nucleotide-bd_a/b_plait_sf"/>
</dbReference>
<accession>A0AAN9IIK4</accession>
<dbReference type="Pfam" id="PF00076">
    <property type="entry name" value="RRM_1"/>
    <property type="match status" value="1"/>
</dbReference>
<protein>
    <recommendedName>
        <fullName evidence="12">RRM domain-containing protein</fullName>
    </recommendedName>
</protein>
<dbReference type="PANTHER" id="PTHR23147">
    <property type="entry name" value="SERINE/ARGININE RICH SPLICING FACTOR"/>
    <property type="match status" value="1"/>
</dbReference>
<organism evidence="13 14">
    <name type="scientific">Clitoria ternatea</name>
    <name type="common">Butterfly pea</name>
    <dbReference type="NCBI Taxonomy" id="43366"/>
    <lineage>
        <taxon>Eukaryota</taxon>
        <taxon>Viridiplantae</taxon>
        <taxon>Streptophyta</taxon>
        <taxon>Embryophyta</taxon>
        <taxon>Tracheophyta</taxon>
        <taxon>Spermatophyta</taxon>
        <taxon>Magnoliopsida</taxon>
        <taxon>eudicotyledons</taxon>
        <taxon>Gunneridae</taxon>
        <taxon>Pentapetalae</taxon>
        <taxon>rosids</taxon>
        <taxon>fabids</taxon>
        <taxon>Fabales</taxon>
        <taxon>Fabaceae</taxon>
        <taxon>Papilionoideae</taxon>
        <taxon>50 kb inversion clade</taxon>
        <taxon>NPAAA clade</taxon>
        <taxon>indigoferoid/millettioid clade</taxon>
        <taxon>Phaseoleae</taxon>
        <taxon>Clitoria</taxon>
    </lineage>
</organism>
<keyword evidence="6 10" id="KW-0694">RNA-binding</keyword>
<evidence type="ECO:0000259" key="12">
    <source>
        <dbReference type="PROSITE" id="PS50102"/>
    </source>
</evidence>
<feature type="compositionally biased region" description="Basic and acidic residues" evidence="11">
    <location>
        <begin position="224"/>
        <end position="235"/>
    </location>
</feature>
<keyword evidence="14" id="KW-1185">Reference proteome</keyword>
<proteinExistence type="inferred from homology"/>
<comment type="similarity">
    <text evidence="9">Belongs to the splicing factor SR family. RS subfamily.</text>
</comment>
<dbReference type="EMBL" id="JAYKXN010000006">
    <property type="protein sequence ID" value="KAK7279999.1"/>
    <property type="molecule type" value="Genomic_DNA"/>
</dbReference>
<dbReference type="InterPro" id="IPR050907">
    <property type="entry name" value="SRSF"/>
</dbReference>
<dbReference type="InterPro" id="IPR035979">
    <property type="entry name" value="RBD_domain_sf"/>
</dbReference>
<dbReference type="Gene3D" id="3.30.70.330">
    <property type="match status" value="2"/>
</dbReference>
<keyword evidence="4" id="KW-0747">Spliceosome</keyword>
<reference evidence="13 14" key="1">
    <citation type="submission" date="2024-01" db="EMBL/GenBank/DDBJ databases">
        <title>The genomes of 5 underutilized Papilionoideae crops provide insights into root nodulation and disease resistance.</title>
        <authorList>
            <person name="Yuan L."/>
        </authorList>
    </citation>
    <scope>NUCLEOTIDE SEQUENCE [LARGE SCALE GENOMIC DNA]</scope>
    <source>
        <strain evidence="13">LY-2023</strain>
        <tissue evidence="13">Leaf</tissue>
    </source>
</reference>
<evidence type="ECO:0000256" key="7">
    <source>
        <dbReference type="ARBA" id="ARBA00023187"/>
    </source>
</evidence>
<sequence length="361" mass="41597">MRPTLLDSWFAFIYMEDDRDAEAAIRALDRIEFGRKGRRLRVEWTKHERGVRRSTGSRRSSANGRPSKTLFVINFDTYHTRTRDLERHFEPYGKIVSVRIRRNFAFVQYESEDDASRALEATNMSKLLDRVISVEFAVKDDDDRRNGYSPERGRDRQRDRSRDGRRSPSPYRRERGSPDYGRGPSPYQRERASPDYCRGRSRSRSPLQRERASPAYGRKSISPYRRERDGSEPVRDTVSPYGRERDGSEPVHDTSRSPYHKERGRTDHGISPSNSPKGRERTSPQNVRGSSHSPYDDTVKASPENGHSSGHSPDTKENPSPYNGYEGSPNTMPDPRDSPNYGGPESPMHERYRSQSPPAEE</sequence>
<dbReference type="InterPro" id="IPR000504">
    <property type="entry name" value="RRM_dom"/>
</dbReference>
<dbReference type="Proteomes" id="UP001359559">
    <property type="component" value="Unassembled WGS sequence"/>
</dbReference>
<name>A0AAN9IIK4_CLITE</name>
<evidence type="ECO:0000256" key="3">
    <source>
        <dbReference type="ARBA" id="ARBA00022664"/>
    </source>
</evidence>
<feature type="compositionally biased region" description="Basic and acidic residues" evidence="11">
    <location>
        <begin position="141"/>
        <end position="177"/>
    </location>
</feature>
<comment type="caution">
    <text evidence="13">The sequence shown here is derived from an EMBL/GenBank/DDBJ whole genome shotgun (WGS) entry which is preliminary data.</text>
</comment>
<dbReference type="SMART" id="SM00360">
    <property type="entry name" value="RRM"/>
    <property type="match status" value="1"/>
</dbReference>
<gene>
    <name evidence="13" type="ORF">RJT34_25061</name>
</gene>
<evidence type="ECO:0000256" key="11">
    <source>
        <dbReference type="SAM" id="MobiDB-lite"/>
    </source>
</evidence>